<comment type="caution">
    <text evidence="1">The sequence shown here is derived from an EMBL/GenBank/DDBJ whole genome shotgun (WGS) entry which is preliminary data.</text>
</comment>
<dbReference type="Proteomes" id="UP000215902">
    <property type="component" value="Unassembled WGS sequence"/>
</dbReference>
<reference evidence="1 2" key="1">
    <citation type="submission" date="2017-06" db="EMBL/GenBank/DDBJ databases">
        <title>A platform for efficient transgenesis in Macrostomum lignano, a flatworm model organism for stem cell research.</title>
        <authorList>
            <person name="Berezikov E."/>
        </authorList>
    </citation>
    <scope>NUCLEOTIDE SEQUENCE [LARGE SCALE GENOMIC DNA]</scope>
    <source>
        <strain evidence="1">DV1</strain>
        <tissue evidence="1">Whole organism</tissue>
    </source>
</reference>
<proteinExistence type="predicted"/>
<gene>
    <name evidence="1" type="ORF">BOX15_Mlig022369g2</name>
</gene>
<keyword evidence="2" id="KW-1185">Reference proteome</keyword>
<dbReference type="AlphaFoldDB" id="A0A267FRC1"/>
<evidence type="ECO:0000313" key="1">
    <source>
        <dbReference type="EMBL" id="PAA76306.1"/>
    </source>
</evidence>
<dbReference type="EMBL" id="NIVC01000829">
    <property type="protein sequence ID" value="PAA76306.1"/>
    <property type="molecule type" value="Genomic_DNA"/>
</dbReference>
<accession>A0A267FRC1</accession>
<name>A0A267FRC1_9PLAT</name>
<sequence length="557" mass="61577">MANKSVDAESDAQTCTMTRCTEPSSVLGKFWSEFKAIIMYYIVHIFGAFSPYLAMATESVDAESHAQTCTMTRCTEPSSGLGKFWSGLLCDRHLVKDEKIFTKRYADIKSKNTEVLSKTDELLKANRVALFDLTSDRAEAADLFDAIFQRLQQCRENVMSRLDSKIDNVEQNLRALGFIEKLSVEIGEEEAKGVSTKGFRLHQAVQISLEDAPISEEFVDPVDNSVQQVLRLQQAFETMAAEAENPEVQDKNLKARINSARPKVNVSNLPNISYEYILAAVCNNTAGYYFSSQAVSKTNQNGFQALPSGSTFCVAKASQYWFFMVCNSDMQIISQWNVGSNGVQLASGTLVDHLQQIFLLGTNRSLIQTNLSGAQLRSVHNVQFQPPLRLTHDMKKLYILSNGCVNCLSLGSLVLQQSLKLPDHLKDARSVAVSRRGLILSTPSAVHRLNICTGGVIKLMDSQNFCVAVIDSGLIAVFETNGNAVFVSSSGQRLKSFSLTNSGFNYVNYCQTCRQNNYNTTWQSIVCSGAYLDSTSCFVLLVHMSCGHRLLGRVSIG</sequence>
<organism evidence="1 2">
    <name type="scientific">Macrostomum lignano</name>
    <dbReference type="NCBI Taxonomy" id="282301"/>
    <lineage>
        <taxon>Eukaryota</taxon>
        <taxon>Metazoa</taxon>
        <taxon>Spiralia</taxon>
        <taxon>Lophotrochozoa</taxon>
        <taxon>Platyhelminthes</taxon>
        <taxon>Rhabditophora</taxon>
        <taxon>Macrostomorpha</taxon>
        <taxon>Macrostomida</taxon>
        <taxon>Macrostomidae</taxon>
        <taxon>Macrostomum</taxon>
    </lineage>
</organism>
<evidence type="ECO:0000313" key="2">
    <source>
        <dbReference type="Proteomes" id="UP000215902"/>
    </source>
</evidence>
<protein>
    <submittedName>
        <fullName evidence="1">Uncharacterized protein</fullName>
    </submittedName>
</protein>